<dbReference type="InterPro" id="IPR055832">
    <property type="entry name" value="DUF7409"/>
</dbReference>
<protein>
    <submittedName>
        <fullName evidence="3">Helix-hairpin-helix domain-containing protein</fullName>
    </submittedName>
</protein>
<dbReference type="SUPFAM" id="SSF47794">
    <property type="entry name" value="Rad51 N-terminal domain-like"/>
    <property type="match status" value="1"/>
</dbReference>
<dbReference type="RefSeq" id="WP_250595845.1">
    <property type="nucleotide sequence ID" value="NZ_JAKRVY010000003.1"/>
</dbReference>
<dbReference type="AlphaFoldDB" id="A0AAE3FQU4"/>
<evidence type="ECO:0000259" key="2">
    <source>
        <dbReference type="Pfam" id="PF24158"/>
    </source>
</evidence>
<dbReference type="InterPro" id="IPR010995">
    <property type="entry name" value="DNA_repair_Rad51/TF_NusA_a-hlx"/>
</dbReference>
<keyword evidence="4" id="KW-1185">Reference proteome</keyword>
<sequence length="242" mass="26057">MSEDTREDLEELRYIGPATAETLRAESVAAADIRDKRVSYQLLVDAGINAGVATKIRRWHSLPWTFGGEGSQLDNRSKNVRGLRDGERKWVAASTGSDATTDGSATDGDWSPAGSADGRTENRSRIRDGDWTPSGDIDDTDDSFTEDDWTSERGTSDGETTAETDGGGTAVAAESAWRERSKPDPITAVAGVTEDDAELLAEAGITSVRRLATADPEQVADLLDIEHERVEDWHSAATSMTP</sequence>
<evidence type="ECO:0000313" key="3">
    <source>
        <dbReference type="EMBL" id="MCL9813425.1"/>
    </source>
</evidence>
<dbReference type="EMBL" id="JAKRVY010000003">
    <property type="protein sequence ID" value="MCL9813425.1"/>
    <property type="molecule type" value="Genomic_DNA"/>
</dbReference>
<feature type="compositionally biased region" description="Acidic residues" evidence="1">
    <location>
        <begin position="136"/>
        <end position="149"/>
    </location>
</feature>
<feature type="compositionally biased region" description="Basic and acidic residues" evidence="1">
    <location>
        <begin position="118"/>
        <end position="130"/>
    </location>
</feature>
<reference evidence="3 4" key="1">
    <citation type="journal article" date="2022" name="Syst. Appl. Microbiol.">
        <title>Natronocalculus amylovorans gen. nov., sp. nov., and Natranaeroarchaeum aerophilus sp. nov., dominant culturable amylolytic natronoarchaea from hypersaline soda lakes in southwestern Siberia.</title>
        <authorList>
            <person name="Sorokin D.Y."/>
            <person name="Elcheninov A.G."/>
            <person name="Khizhniak T.V."/>
            <person name="Koenen M."/>
            <person name="Bale N.J."/>
            <person name="Damste J.S.S."/>
            <person name="Kublanov I.V."/>
        </authorList>
    </citation>
    <scope>NUCLEOTIDE SEQUENCE [LARGE SCALE GENOMIC DNA]</scope>
    <source>
        <strain evidence="3 4">AArc-St1-1</strain>
    </source>
</reference>
<evidence type="ECO:0000256" key="1">
    <source>
        <dbReference type="SAM" id="MobiDB-lite"/>
    </source>
</evidence>
<dbReference type="Proteomes" id="UP001202674">
    <property type="component" value="Unassembled WGS sequence"/>
</dbReference>
<feature type="compositionally biased region" description="Low complexity" evidence="1">
    <location>
        <begin position="92"/>
        <end position="109"/>
    </location>
</feature>
<organism evidence="3 4">
    <name type="scientific">Natranaeroarchaeum aerophilus</name>
    <dbReference type="NCBI Taxonomy" id="2917711"/>
    <lineage>
        <taxon>Archaea</taxon>
        <taxon>Methanobacteriati</taxon>
        <taxon>Methanobacteriota</taxon>
        <taxon>Stenosarchaea group</taxon>
        <taxon>Halobacteria</taxon>
        <taxon>Halobacteriales</taxon>
        <taxon>Natronoarchaeaceae</taxon>
        <taxon>Natranaeroarchaeum</taxon>
    </lineage>
</organism>
<feature type="region of interest" description="Disordered" evidence="1">
    <location>
        <begin position="67"/>
        <end position="187"/>
    </location>
</feature>
<name>A0AAE3FQU4_9EURY</name>
<dbReference type="GO" id="GO:0000166">
    <property type="term" value="F:nucleotide binding"/>
    <property type="evidence" value="ECO:0007669"/>
    <property type="project" value="InterPro"/>
</dbReference>
<accession>A0AAE3FQU4</accession>
<dbReference type="Gene3D" id="1.10.150.20">
    <property type="entry name" value="5' to 3' exonuclease, C-terminal subdomain"/>
    <property type="match status" value="1"/>
</dbReference>
<gene>
    <name evidence="3" type="ORF">AArcSt11_07120</name>
</gene>
<dbReference type="Pfam" id="PF24158">
    <property type="entry name" value="DUF7409"/>
    <property type="match status" value="1"/>
</dbReference>
<evidence type="ECO:0000313" key="4">
    <source>
        <dbReference type="Proteomes" id="UP001202674"/>
    </source>
</evidence>
<dbReference type="Pfam" id="PF14520">
    <property type="entry name" value="HHH_5"/>
    <property type="match status" value="1"/>
</dbReference>
<comment type="caution">
    <text evidence="3">The sequence shown here is derived from an EMBL/GenBank/DDBJ whole genome shotgun (WGS) entry which is preliminary data.</text>
</comment>
<feature type="domain" description="DUF7409" evidence="2">
    <location>
        <begin position="12"/>
        <end position="58"/>
    </location>
</feature>
<proteinExistence type="predicted"/>